<feature type="compositionally biased region" description="Polar residues" evidence="1">
    <location>
        <begin position="938"/>
        <end position="949"/>
    </location>
</feature>
<feature type="region of interest" description="Disordered" evidence="1">
    <location>
        <begin position="850"/>
        <end position="890"/>
    </location>
</feature>
<evidence type="ECO:0000313" key="3">
    <source>
        <dbReference type="Proteomes" id="UP000221080"/>
    </source>
</evidence>
<dbReference type="KEGG" id="ipu:108257179"/>
<keyword evidence="3" id="KW-1185">Reference proteome</keyword>
<feature type="compositionally biased region" description="Low complexity" evidence="1">
    <location>
        <begin position="976"/>
        <end position="995"/>
    </location>
</feature>
<feature type="region of interest" description="Disordered" evidence="1">
    <location>
        <begin position="175"/>
        <end position="206"/>
    </location>
</feature>
<proteinExistence type="predicted"/>
<evidence type="ECO:0000256" key="1">
    <source>
        <dbReference type="SAM" id="MobiDB-lite"/>
    </source>
</evidence>
<evidence type="ECO:0000313" key="4">
    <source>
        <dbReference type="RefSeq" id="XP_017310189.1"/>
    </source>
</evidence>
<feature type="region of interest" description="Disordered" evidence="1">
    <location>
        <begin position="404"/>
        <end position="435"/>
    </location>
</feature>
<dbReference type="OrthoDB" id="6022640at2759"/>
<dbReference type="OMA" id="SREWQWM"/>
<feature type="compositionally biased region" description="Low complexity" evidence="1">
    <location>
        <begin position="521"/>
        <end position="538"/>
    </location>
</feature>
<dbReference type="InterPro" id="IPR026180">
    <property type="entry name" value="NSL1"/>
</dbReference>
<dbReference type="Pfam" id="PF15275">
    <property type="entry name" value="PEHE"/>
    <property type="match status" value="1"/>
</dbReference>
<feature type="region of interest" description="Disordered" evidence="1">
    <location>
        <begin position="281"/>
        <end position="325"/>
    </location>
</feature>
<dbReference type="GO" id="GO:0035035">
    <property type="term" value="F:histone acetyltransferase binding"/>
    <property type="evidence" value="ECO:0007669"/>
    <property type="project" value="TreeGrafter"/>
</dbReference>
<feature type="region of interest" description="Disordered" evidence="1">
    <location>
        <begin position="923"/>
        <end position="1014"/>
    </location>
</feature>
<dbReference type="GeneID" id="108257179"/>
<dbReference type="PANTHER" id="PTHR22443:SF14">
    <property type="entry name" value="KAT8 REGULATORY NSL COMPLEX SUBUNIT 1"/>
    <property type="match status" value="1"/>
</dbReference>
<dbReference type="Proteomes" id="UP000221080">
    <property type="component" value="Chromosome 24"/>
</dbReference>
<gene>
    <name evidence="4" type="primary">LOC108257179</name>
</gene>
<feature type="domain" description="PEHE" evidence="2">
    <location>
        <begin position="755"/>
        <end position="907"/>
    </location>
</feature>
<protein>
    <submittedName>
        <fullName evidence="4">KAT8 regulatory NSL complex subunit 1 isoform X1</fullName>
    </submittedName>
</protein>
<dbReference type="Gene3D" id="6.10.250.3170">
    <property type="match status" value="1"/>
</dbReference>
<organism evidence="3 4">
    <name type="scientific">Ictalurus punctatus</name>
    <name type="common">Channel catfish</name>
    <name type="synonym">Silurus punctatus</name>
    <dbReference type="NCBI Taxonomy" id="7998"/>
    <lineage>
        <taxon>Eukaryota</taxon>
        <taxon>Metazoa</taxon>
        <taxon>Chordata</taxon>
        <taxon>Craniata</taxon>
        <taxon>Vertebrata</taxon>
        <taxon>Euteleostomi</taxon>
        <taxon>Actinopterygii</taxon>
        <taxon>Neopterygii</taxon>
        <taxon>Teleostei</taxon>
        <taxon>Ostariophysi</taxon>
        <taxon>Siluriformes</taxon>
        <taxon>Ictaluridae</taxon>
        <taxon>Ictalurus</taxon>
    </lineage>
</organism>
<name>A0A2D0PVX1_ICTPU</name>
<feature type="region of interest" description="Disordered" evidence="1">
    <location>
        <begin position="497"/>
        <end position="538"/>
    </location>
</feature>
<dbReference type="PANTHER" id="PTHR22443">
    <property type="entry name" value="NON-SPECIFIC LETHAL 1, ISOFORM M"/>
    <property type="match status" value="1"/>
</dbReference>
<dbReference type="InterPro" id="IPR029332">
    <property type="entry name" value="PEHE_dom"/>
</dbReference>
<dbReference type="RefSeq" id="XP_017310189.1">
    <property type="nucleotide sequence ID" value="XM_017454700.2"/>
</dbReference>
<feature type="compositionally biased region" description="Basic and acidic residues" evidence="1">
    <location>
        <begin position="780"/>
        <end position="795"/>
    </location>
</feature>
<feature type="compositionally biased region" description="Polar residues" evidence="1">
    <location>
        <begin position="289"/>
        <end position="301"/>
    </location>
</feature>
<feature type="region of interest" description="Disordered" evidence="1">
    <location>
        <begin position="63"/>
        <end position="87"/>
    </location>
</feature>
<reference evidence="4" key="2">
    <citation type="submission" date="2025-08" db="UniProtKB">
        <authorList>
            <consortium name="RefSeq"/>
        </authorList>
    </citation>
    <scope>IDENTIFICATION</scope>
    <source>
        <tissue evidence="4">Blood</tissue>
    </source>
</reference>
<feature type="compositionally biased region" description="Acidic residues" evidence="1">
    <location>
        <begin position="924"/>
        <end position="934"/>
    </location>
</feature>
<dbReference type="PROSITE" id="PS52052">
    <property type="entry name" value="PEHE"/>
    <property type="match status" value="1"/>
</dbReference>
<feature type="region of interest" description="Disordered" evidence="1">
    <location>
        <begin position="772"/>
        <end position="796"/>
    </location>
</feature>
<sequence>MYYYCNRTTMSASAAWSGAEGPQSCCGGGGGGGGGGGELVNGNGGGEITEARAISEWESATCDPADATRSASTDSTVTREREDGAARGLSRCCRRSAAPGGGGDPRGVNIDGEDGGVRCPRCTGEYGGRRGVCETGARESRNSEAAVSKRRGCSYSGASKRACFSGTNTAEEAALHCGGSDPDSGTGSGSEGPVQNTAGSRQSREETFKLRRRAEFSKGAVGAGSLSFTCETKGAGGVINGERRGCRTAKGRVRLYRVRSFLASTERLSANGVPVAQLSDRGHCKHRPQQQPQFRVASSSHGARADEDESGTRRPAVNGGPHARVAGPWSRQVMVAQVEAKKRQVHLGERTDMLWRRLHAVQVKQVERHVTQQLGDLRRAAAAPNPAELRRLARSCSDVLRTAGGALDSDHTASSSGGGSDSEEEEEGGRRRAGRHVSVCMSREWQWMRERAWLGSRWVWLQAQVSELEYGIRALTELYTHLRQGKVSQLRAVHSVPGTPLRAPRPSPHDCRFRKRVSQDSAPSSQTPHSPTSSAARVRPFLRHRRHRLIRLECCPALASKAVTTPCCCEPPAVCVLCGPPHPPAEGTSTWTCRKGPDQRIHPVLSMPSDDDRGEQTTAARCATPTLAGRQSHSAVRWTGEATSSCVGRRGQGQHKAGQVRRRLICPRPPSMLPPLFNTSGGSNCRTPRGVVNPGFLHQQVADLSHLPGLPAPTDTPTQPLRRRRGESSFDIDNLVMPLGLAGLGARVQKLQYKEIITPSWRELDSVWGVSDGPCANRSDAPRRPDGEGLERKGDVSAQISKTIRRETGDNVAVTELVEDLSDAVFLKRHAVWESRERSRWGSWARRRHRGRSSSCYGDGKSCRGSEQAPCSPEPRQGKSSPSNLFCSAADDPFYQTEDEQQSVQPWESRSFPLLEEELRWLRDDEEAELEEDACTASGRSQSTDSGISVGSLELSPRTPQLHSGDHKPAVSTTQDSDSTLPSLTPPSLSSLPSPNAHQNPSNHRVNRVDVSPP</sequence>
<dbReference type="STRING" id="7998.ENSIPUP00000016922"/>
<accession>A0A2D0PVX1</accession>
<dbReference type="SMART" id="SM01300">
    <property type="entry name" value="PEHE"/>
    <property type="match status" value="1"/>
</dbReference>
<reference evidence="3" key="1">
    <citation type="journal article" date="2016" name="Nat. Commun.">
        <title>The channel catfish genome sequence provides insights into the evolution of scale formation in teleosts.</title>
        <authorList>
            <person name="Liu Z."/>
            <person name="Liu S."/>
            <person name="Yao J."/>
            <person name="Bao L."/>
            <person name="Zhang J."/>
            <person name="Li Y."/>
            <person name="Jiang C."/>
            <person name="Sun L."/>
            <person name="Wang R."/>
            <person name="Zhang Y."/>
            <person name="Zhou T."/>
            <person name="Zeng Q."/>
            <person name="Fu Q."/>
            <person name="Gao S."/>
            <person name="Li N."/>
            <person name="Koren S."/>
            <person name="Jiang Y."/>
            <person name="Zimin A."/>
            <person name="Xu P."/>
            <person name="Phillippy A.M."/>
            <person name="Geng X."/>
            <person name="Song L."/>
            <person name="Sun F."/>
            <person name="Li C."/>
            <person name="Wang X."/>
            <person name="Chen A."/>
            <person name="Jin Y."/>
            <person name="Yuan Z."/>
            <person name="Yang Y."/>
            <person name="Tan S."/>
            <person name="Peatman E."/>
            <person name="Lu J."/>
            <person name="Qin Z."/>
            <person name="Dunham R."/>
            <person name="Li Z."/>
            <person name="Sonstegard T."/>
            <person name="Feng J."/>
            <person name="Danzmann R.G."/>
            <person name="Schroeder S."/>
            <person name="Scheffler B."/>
            <person name="Duke M.V."/>
            <person name="Ballard L."/>
            <person name="Kucuktas H."/>
            <person name="Kaltenboeck L."/>
            <person name="Liu H."/>
            <person name="Armbruster J."/>
            <person name="Xie Y."/>
            <person name="Kirby M.L."/>
            <person name="Tian Y."/>
            <person name="Flanagan M.E."/>
            <person name="Mu W."/>
            <person name="Waldbieser G.C."/>
        </authorList>
    </citation>
    <scope>NUCLEOTIDE SEQUENCE [LARGE SCALE GENOMIC DNA]</scope>
    <source>
        <strain evidence="3">SDA103</strain>
    </source>
</reference>
<dbReference type="GO" id="GO:0044545">
    <property type="term" value="C:NSL complex"/>
    <property type="evidence" value="ECO:0007669"/>
    <property type="project" value="TreeGrafter"/>
</dbReference>
<dbReference type="AlphaFoldDB" id="A0A2D0PVX1"/>
<evidence type="ECO:0000259" key="2">
    <source>
        <dbReference type="PROSITE" id="PS52052"/>
    </source>
</evidence>